<accession>A0A8D9AJC1</accession>
<dbReference type="EMBL" id="HBUF01570011">
    <property type="protein sequence ID" value="CAG6766075.1"/>
    <property type="molecule type" value="Transcribed_RNA"/>
</dbReference>
<evidence type="ECO:0000313" key="1">
    <source>
        <dbReference type="EMBL" id="CAG6766075.1"/>
    </source>
</evidence>
<name>A0A8D9AJC1_9HEMI</name>
<organism evidence="1">
    <name type="scientific">Cacopsylla melanoneura</name>
    <dbReference type="NCBI Taxonomy" id="428564"/>
    <lineage>
        <taxon>Eukaryota</taxon>
        <taxon>Metazoa</taxon>
        <taxon>Ecdysozoa</taxon>
        <taxon>Arthropoda</taxon>
        <taxon>Hexapoda</taxon>
        <taxon>Insecta</taxon>
        <taxon>Pterygota</taxon>
        <taxon>Neoptera</taxon>
        <taxon>Paraneoptera</taxon>
        <taxon>Hemiptera</taxon>
        <taxon>Sternorrhyncha</taxon>
        <taxon>Psylloidea</taxon>
        <taxon>Psyllidae</taxon>
        <taxon>Psyllinae</taxon>
        <taxon>Cacopsylla</taxon>
    </lineage>
</organism>
<sequence length="155" mass="17428">MPGSGSPDRSSPQLTAGLFSTISQLSHLMDLKYTSESTGCKRIPAQKSSNKAQITQSTINTESNHKFKFEYLSPITAKSKSRMLQVAVTGTRYKLRLLVNRKSKIKNKRSADKMITIIPSVVISCDPVTLDFLKVPKFVSLEFELNRINPFFNER</sequence>
<proteinExistence type="predicted"/>
<reference evidence="1" key="1">
    <citation type="submission" date="2021-05" db="EMBL/GenBank/DDBJ databases">
        <authorList>
            <person name="Alioto T."/>
            <person name="Alioto T."/>
            <person name="Gomez Garrido J."/>
        </authorList>
    </citation>
    <scope>NUCLEOTIDE SEQUENCE</scope>
</reference>
<protein>
    <submittedName>
        <fullName evidence="1">Uncharacterized protein</fullName>
    </submittedName>
</protein>
<dbReference type="AlphaFoldDB" id="A0A8D9AJC1"/>